<dbReference type="PANTHER" id="PTHR33936">
    <property type="entry name" value="PROTEIN CBG17840"/>
    <property type="match status" value="1"/>
</dbReference>
<dbReference type="InterPro" id="IPR013087">
    <property type="entry name" value="Znf_C2H2_type"/>
</dbReference>
<evidence type="ECO:0000259" key="2">
    <source>
        <dbReference type="PROSITE" id="PS50157"/>
    </source>
</evidence>
<dbReference type="EMBL" id="BMAW01040139">
    <property type="protein sequence ID" value="GFU58456.1"/>
    <property type="molecule type" value="Genomic_DNA"/>
</dbReference>
<dbReference type="Proteomes" id="UP000887013">
    <property type="component" value="Unassembled WGS sequence"/>
</dbReference>
<dbReference type="PROSITE" id="PS00028">
    <property type="entry name" value="ZINC_FINGER_C2H2_1"/>
    <property type="match status" value="1"/>
</dbReference>
<protein>
    <submittedName>
        <fullName evidence="3">C2H2-type domain-containing protein</fullName>
    </submittedName>
</protein>
<proteinExistence type="predicted"/>
<dbReference type="Gene3D" id="3.30.160.60">
    <property type="entry name" value="Classic Zinc Finger"/>
    <property type="match status" value="1"/>
</dbReference>
<accession>A0A8X6QYU0</accession>
<dbReference type="PROSITE" id="PS50157">
    <property type="entry name" value="ZINC_FINGER_C2H2_2"/>
    <property type="match status" value="1"/>
</dbReference>
<dbReference type="AlphaFoldDB" id="A0A8X6QYU0"/>
<dbReference type="InterPro" id="IPR052797">
    <property type="entry name" value="RegFact_GeneExpr_CellDeath"/>
</dbReference>
<keyword evidence="1" id="KW-0479">Metal-binding</keyword>
<evidence type="ECO:0000313" key="3">
    <source>
        <dbReference type="EMBL" id="GFU58456.1"/>
    </source>
</evidence>
<evidence type="ECO:0000256" key="1">
    <source>
        <dbReference type="PROSITE-ProRule" id="PRU00042"/>
    </source>
</evidence>
<sequence length="134" mass="15615">MDNTCFACDKSFSTASKLRRHARLTHNVGNKVSICRQIKRNVCSEELVSMKASLDHDESARNITVEKETKKFDTYEDFKIWKEDVEKQTTALYIKNTGSKSSNMKRKTMYFYCHRNGFYSAKGHKKRTIKMADP</sequence>
<keyword evidence="4" id="KW-1185">Reference proteome</keyword>
<dbReference type="GO" id="GO:0008270">
    <property type="term" value="F:zinc ion binding"/>
    <property type="evidence" value="ECO:0007669"/>
    <property type="project" value="UniProtKB-KW"/>
</dbReference>
<comment type="caution">
    <text evidence="3">The sequence shown here is derived from an EMBL/GenBank/DDBJ whole genome shotgun (WGS) entry which is preliminary data.</text>
</comment>
<feature type="domain" description="C2H2-type" evidence="2">
    <location>
        <begin position="3"/>
        <end position="31"/>
    </location>
</feature>
<organism evidence="3 4">
    <name type="scientific">Nephila pilipes</name>
    <name type="common">Giant wood spider</name>
    <name type="synonym">Nephila maculata</name>
    <dbReference type="NCBI Taxonomy" id="299642"/>
    <lineage>
        <taxon>Eukaryota</taxon>
        <taxon>Metazoa</taxon>
        <taxon>Ecdysozoa</taxon>
        <taxon>Arthropoda</taxon>
        <taxon>Chelicerata</taxon>
        <taxon>Arachnida</taxon>
        <taxon>Araneae</taxon>
        <taxon>Araneomorphae</taxon>
        <taxon>Entelegynae</taxon>
        <taxon>Araneoidea</taxon>
        <taxon>Nephilidae</taxon>
        <taxon>Nephila</taxon>
    </lineage>
</organism>
<keyword evidence="1" id="KW-0863">Zinc-finger</keyword>
<reference evidence="3" key="1">
    <citation type="submission" date="2020-08" db="EMBL/GenBank/DDBJ databases">
        <title>Multicomponent nature underlies the extraordinary mechanical properties of spider dragline silk.</title>
        <authorList>
            <person name="Kono N."/>
            <person name="Nakamura H."/>
            <person name="Mori M."/>
            <person name="Yoshida Y."/>
            <person name="Ohtoshi R."/>
            <person name="Malay A.D."/>
            <person name="Moran D.A.P."/>
            <person name="Tomita M."/>
            <person name="Numata K."/>
            <person name="Arakawa K."/>
        </authorList>
    </citation>
    <scope>NUCLEOTIDE SEQUENCE</scope>
</reference>
<name>A0A8X6QYU0_NEPPI</name>
<evidence type="ECO:0000313" key="4">
    <source>
        <dbReference type="Proteomes" id="UP000887013"/>
    </source>
</evidence>
<keyword evidence="1" id="KW-0862">Zinc</keyword>
<dbReference type="PANTHER" id="PTHR33936:SF24">
    <property type="entry name" value="C2H2-TYPE DOMAIN-CONTAINING PROTEIN"/>
    <property type="match status" value="1"/>
</dbReference>
<gene>
    <name evidence="3" type="primary">NCL1_38010</name>
    <name evidence="3" type="ORF">NPIL_323161</name>
</gene>